<dbReference type="InterPro" id="IPR050291">
    <property type="entry name" value="CDF_Transporter"/>
</dbReference>
<evidence type="ECO:0000256" key="8">
    <source>
        <dbReference type="ARBA" id="ARBA00023136"/>
    </source>
</evidence>
<sequence length="400" mass="43113">MAPHETAPTRAKINEALMSAGLPSEQRYQAMRRVTLVGAMTNLTLATAQIIGGWFSHSQALIADGVHTLSDLASDFMVLFAARKANEAADANHPYGHGRIETLATVVVGLVLAGVAVGIMADAARRLLNPEELLSPTPLALILAAVAIVGKEALYHYTMRVAKKVRSRMLEANAWHHRSDVVSSVVVLAGVGATLAGLPFMDAVAAILVALLIGHMGVKLIWNSAQELIDTGVETEEQERMLEAVRRLDGILGVHGLRTRRMAGTLLADVHVQVAPCISVSEGHHIADAVCVAMHGVQDELGDILVHIDPEDDQQGAPSSHLPNRTEILQRLHTQWHDVPPSRYVDPVVIHYLRGQVHLELQLPLQAFASLAEAEAAAQQLVAASLRAEDVGQVQVLFRY</sequence>
<keyword evidence="6" id="KW-0864">Zinc transport</keyword>
<dbReference type="AlphaFoldDB" id="A0A1H9AHR9"/>
<comment type="subcellular location">
    <subcellularLocation>
        <location evidence="1">Membrane</location>
        <topology evidence="1">Multi-pass membrane protein</topology>
    </subcellularLocation>
</comment>
<keyword evidence="6" id="KW-0406">Ion transport</keyword>
<dbReference type="Gene3D" id="1.20.1510.10">
    <property type="entry name" value="Cation efflux protein transmembrane domain"/>
    <property type="match status" value="1"/>
</dbReference>
<dbReference type="Pfam" id="PF01545">
    <property type="entry name" value="Cation_efflux"/>
    <property type="match status" value="1"/>
</dbReference>
<dbReference type="InterPro" id="IPR027470">
    <property type="entry name" value="Cation_efflux_CTD"/>
</dbReference>
<keyword evidence="5 9" id="KW-0812">Transmembrane</keyword>
<dbReference type="SUPFAM" id="SSF160240">
    <property type="entry name" value="Cation efflux protein cytoplasmic domain-like"/>
    <property type="match status" value="1"/>
</dbReference>
<keyword evidence="7 9" id="KW-1133">Transmembrane helix</keyword>
<feature type="transmembrane region" description="Helical" evidence="9">
    <location>
        <begin position="133"/>
        <end position="158"/>
    </location>
</feature>
<keyword evidence="4" id="KW-0410">Iron transport</keyword>
<dbReference type="EMBL" id="FOFO01000005">
    <property type="protein sequence ID" value="SEP76155.1"/>
    <property type="molecule type" value="Genomic_DNA"/>
</dbReference>
<keyword evidence="13" id="KW-1185">Reference proteome</keyword>
<dbReference type="Pfam" id="PF16916">
    <property type="entry name" value="ZT_dimer"/>
    <property type="match status" value="1"/>
</dbReference>
<dbReference type="NCBIfam" id="TIGR01297">
    <property type="entry name" value="CDF"/>
    <property type="match status" value="1"/>
</dbReference>
<dbReference type="STRING" id="867345.SAMN05421693_10573"/>
<evidence type="ECO:0000259" key="10">
    <source>
        <dbReference type="Pfam" id="PF01545"/>
    </source>
</evidence>
<proteinExistence type="inferred from homology"/>
<dbReference type="PANTHER" id="PTHR43840">
    <property type="entry name" value="MITOCHONDRIAL METAL TRANSPORTER 1-RELATED"/>
    <property type="match status" value="1"/>
</dbReference>
<organism evidence="12 13">
    <name type="scientific">Ectothiorhodospira magna</name>
    <dbReference type="NCBI Taxonomy" id="867345"/>
    <lineage>
        <taxon>Bacteria</taxon>
        <taxon>Pseudomonadati</taxon>
        <taxon>Pseudomonadota</taxon>
        <taxon>Gammaproteobacteria</taxon>
        <taxon>Chromatiales</taxon>
        <taxon>Ectothiorhodospiraceae</taxon>
        <taxon>Ectothiorhodospira</taxon>
    </lineage>
</organism>
<evidence type="ECO:0000256" key="7">
    <source>
        <dbReference type="ARBA" id="ARBA00022989"/>
    </source>
</evidence>
<keyword evidence="3" id="KW-0813">Transport</keyword>
<evidence type="ECO:0000256" key="4">
    <source>
        <dbReference type="ARBA" id="ARBA00022496"/>
    </source>
</evidence>
<dbReference type="PANTHER" id="PTHR43840:SF15">
    <property type="entry name" value="MITOCHONDRIAL METAL TRANSPORTER 1-RELATED"/>
    <property type="match status" value="1"/>
</dbReference>
<gene>
    <name evidence="12" type="ORF">SAMN05421693_10573</name>
</gene>
<evidence type="ECO:0000313" key="13">
    <source>
        <dbReference type="Proteomes" id="UP000199496"/>
    </source>
</evidence>
<dbReference type="InterPro" id="IPR002524">
    <property type="entry name" value="Cation_efflux"/>
</dbReference>
<dbReference type="GO" id="GO:0016020">
    <property type="term" value="C:membrane"/>
    <property type="evidence" value="ECO:0007669"/>
    <property type="project" value="UniProtKB-SubCell"/>
</dbReference>
<feature type="transmembrane region" description="Helical" evidence="9">
    <location>
        <begin position="34"/>
        <end position="55"/>
    </location>
</feature>
<dbReference type="InterPro" id="IPR058533">
    <property type="entry name" value="Cation_efflux_TM"/>
</dbReference>
<feature type="domain" description="Cation efflux protein transmembrane" evidence="10">
    <location>
        <begin position="37"/>
        <end position="229"/>
    </location>
</feature>
<feature type="transmembrane region" description="Helical" evidence="9">
    <location>
        <begin position="179"/>
        <end position="198"/>
    </location>
</feature>
<evidence type="ECO:0000313" key="12">
    <source>
        <dbReference type="EMBL" id="SEP76155.1"/>
    </source>
</evidence>
<dbReference type="InterPro" id="IPR027469">
    <property type="entry name" value="Cation_efflux_TMD_sf"/>
</dbReference>
<evidence type="ECO:0000256" key="6">
    <source>
        <dbReference type="ARBA" id="ARBA00022906"/>
    </source>
</evidence>
<evidence type="ECO:0000256" key="5">
    <source>
        <dbReference type="ARBA" id="ARBA00022692"/>
    </source>
</evidence>
<dbReference type="Proteomes" id="UP000199496">
    <property type="component" value="Unassembled WGS sequence"/>
</dbReference>
<dbReference type="GO" id="GO:0008324">
    <property type="term" value="F:monoatomic cation transmembrane transporter activity"/>
    <property type="evidence" value="ECO:0007669"/>
    <property type="project" value="InterPro"/>
</dbReference>
<dbReference type="SUPFAM" id="SSF161111">
    <property type="entry name" value="Cation efflux protein transmembrane domain-like"/>
    <property type="match status" value="1"/>
</dbReference>
<feature type="domain" description="Cation efflux protein cytoplasmic" evidence="11">
    <location>
        <begin position="235"/>
        <end position="311"/>
    </location>
</feature>
<keyword evidence="8 9" id="KW-0472">Membrane</keyword>
<protein>
    <submittedName>
        <fullName evidence="12">Cation diffusion facilitator family transporter</fullName>
    </submittedName>
</protein>
<feature type="transmembrane region" description="Helical" evidence="9">
    <location>
        <begin position="204"/>
        <end position="222"/>
    </location>
</feature>
<dbReference type="GO" id="GO:0006826">
    <property type="term" value="P:iron ion transport"/>
    <property type="evidence" value="ECO:0007669"/>
    <property type="project" value="UniProtKB-KW"/>
</dbReference>
<evidence type="ECO:0000256" key="1">
    <source>
        <dbReference type="ARBA" id="ARBA00004141"/>
    </source>
</evidence>
<dbReference type="FunFam" id="1.20.1510.10:FF:000006">
    <property type="entry name" value="Divalent cation efflux transporter"/>
    <property type="match status" value="1"/>
</dbReference>
<evidence type="ECO:0000256" key="9">
    <source>
        <dbReference type="SAM" id="Phobius"/>
    </source>
</evidence>
<name>A0A1H9AHR9_9GAMM</name>
<comment type="similarity">
    <text evidence="2">Belongs to the cation diffusion facilitator (CDF) transporter (TC 2.A.4) family. FieF subfamily.</text>
</comment>
<dbReference type="GO" id="GO:0006829">
    <property type="term" value="P:zinc ion transport"/>
    <property type="evidence" value="ECO:0007669"/>
    <property type="project" value="UniProtKB-KW"/>
</dbReference>
<feature type="transmembrane region" description="Helical" evidence="9">
    <location>
        <begin position="103"/>
        <end position="121"/>
    </location>
</feature>
<dbReference type="Gene3D" id="3.30.70.1350">
    <property type="entry name" value="Cation efflux protein, cytoplasmic domain"/>
    <property type="match status" value="1"/>
</dbReference>
<evidence type="ECO:0000256" key="3">
    <source>
        <dbReference type="ARBA" id="ARBA00022448"/>
    </source>
</evidence>
<evidence type="ECO:0000256" key="2">
    <source>
        <dbReference type="ARBA" id="ARBA00010212"/>
    </source>
</evidence>
<dbReference type="InterPro" id="IPR036837">
    <property type="entry name" value="Cation_efflux_CTD_sf"/>
</dbReference>
<keyword evidence="4" id="KW-0408">Iron</keyword>
<feature type="transmembrane region" description="Helical" evidence="9">
    <location>
        <begin position="61"/>
        <end position="82"/>
    </location>
</feature>
<accession>A0A1H9AHR9</accession>
<evidence type="ECO:0000259" key="11">
    <source>
        <dbReference type="Pfam" id="PF16916"/>
    </source>
</evidence>
<keyword evidence="6" id="KW-0862">Zinc</keyword>
<reference evidence="12 13" key="1">
    <citation type="submission" date="2016-10" db="EMBL/GenBank/DDBJ databases">
        <authorList>
            <person name="de Groot N.N."/>
        </authorList>
    </citation>
    <scope>NUCLEOTIDE SEQUENCE [LARGE SCALE GENOMIC DNA]</scope>
    <source>
        <strain evidence="12 13">B7-7</strain>
    </source>
</reference>